<organism evidence="1 2">
    <name type="scientific">Adineta ricciae</name>
    <name type="common">Rotifer</name>
    <dbReference type="NCBI Taxonomy" id="249248"/>
    <lineage>
        <taxon>Eukaryota</taxon>
        <taxon>Metazoa</taxon>
        <taxon>Spiralia</taxon>
        <taxon>Gnathifera</taxon>
        <taxon>Rotifera</taxon>
        <taxon>Eurotatoria</taxon>
        <taxon>Bdelloidea</taxon>
        <taxon>Adinetida</taxon>
        <taxon>Adinetidae</taxon>
        <taxon>Adineta</taxon>
    </lineage>
</organism>
<proteinExistence type="predicted"/>
<gene>
    <name evidence="1" type="ORF">EDS130_LOCUS45822</name>
</gene>
<reference evidence="1" key="1">
    <citation type="submission" date="2021-02" db="EMBL/GenBank/DDBJ databases">
        <authorList>
            <person name="Nowell W R."/>
        </authorList>
    </citation>
    <scope>NUCLEOTIDE SEQUENCE</scope>
</reference>
<evidence type="ECO:0000313" key="2">
    <source>
        <dbReference type="Proteomes" id="UP000663852"/>
    </source>
</evidence>
<dbReference type="Proteomes" id="UP000663852">
    <property type="component" value="Unassembled WGS sequence"/>
</dbReference>
<comment type="caution">
    <text evidence="1">The sequence shown here is derived from an EMBL/GenBank/DDBJ whole genome shotgun (WGS) entry which is preliminary data.</text>
</comment>
<feature type="non-terminal residue" evidence="1">
    <location>
        <position position="1"/>
    </location>
</feature>
<evidence type="ECO:0000313" key="1">
    <source>
        <dbReference type="EMBL" id="CAF1548380.1"/>
    </source>
</evidence>
<name>A0A815WW64_ADIRI</name>
<protein>
    <submittedName>
        <fullName evidence="1">Uncharacterized protein</fullName>
    </submittedName>
</protein>
<accession>A0A815WW64</accession>
<dbReference type="AlphaFoldDB" id="A0A815WW64"/>
<dbReference type="EMBL" id="CAJNOJ010001282">
    <property type="protein sequence ID" value="CAF1548380.1"/>
    <property type="molecule type" value="Genomic_DNA"/>
</dbReference>
<sequence length="191" mass="21761">SGKTPSSFLSVEAKAENTTIKPLDATRYLGVIIDKELKWRNHLQHLESKMAERISLLRYLAKSAQEPNQKTMINIFKAIARPVMTYGYPILLTANDKVWDRLQIIQNKALHATLGLLLSTSVEYIHRISKIPKIKEYAPSLLHKSINTASSNAPATHSRHRRPTMTKHQLQCYRTICVVSHDDGRSKTNDY</sequence>
<dbReference type="OrthoDB" id="415068at2759"/>